<dbReference type="AlphaFoldDB" id="A0A9P5N4V7"/>
<dbReference type="EMBL" id="WHVB01000002">
    <property type="protein sequence ID" value="KAF8486368.1"/>
    <property type="molecule type" value="Genomic_DNA"/>
</dbReference>
<evidence type="ECO:0000313" key="2">
    <source>
        <dbReference type="Proteomes" id="UP000759537"/>
    </source>
</evidence>
<sequence length="149" mass="15963">MTLPFGAKQCLMKNNTSIITGSCDLLGKSRLRLFLGKSVDATVLTLSGVGPFTARSSRSMNQCLLLHLMPAVHHLSDVGGDAIDNRLLKFFAWELMKRTSVRFKVAPAASDIMVDLQAEACLPLSLLHSKRTTAASSIGGRSGTAPYAV</sequence>
<protein>
    <submittedName>
        <fullName evidence="1">Uncharacterized protein</fullName>
    </submittedName>
</protein>
<gene>
    <name evidence="1" type="ORF">DFH94DRAFT_679059</name>
</gene>
<reference evidence="1" key="2">
    <citation type="journal article" date="2020" name="Nat. Commun.">
        <title>Large-scale genome sequencing of mycorrhizal fungi provides insights into the early evolution of symbiotic traits.</title>
        <authorList>
            <person name="Miyauchi S."/>
            <person name="Kiss E."/>
            <person name="Kuo A."/>
            <person name="Drula E."/>
            <person name="Kohler A."/>
            <person name="Sanchez-Garcia M."/>
            <person name="Morin E."/>
            <person name="Andreopoulos B."/>
            <person name="Barry K.W."/>
            <person name="Bonito G."/>
            <person name="Buee M."/>
            <person name="Carver A."/>
            <person name="Chen C."/>
            <person name="Cichocki N."/>
            <person name="Clum A."/>
            <person name="Culley D."/>
            <person name="Crous P.W."/>
            <person name="Fauchery L."/>
            <person name="Girlanda M."/>
            <person name="Hayes R.D."/>
            <person name="Keri Z."/>
            <person name="LaButti K."/>
            <person name="Lipzen A."/>
            <person name="Lombard V."/>
            <person name="Magnuson J."/>
            <person name="Maillard F."/>
            <person name="Murat C."/>
            <person name="Nolan M."/>
            <person name="Ohm R.A."/>
            <person name="Pangilinan J."/>
            <person name="Pereira M.F."/>
            <person name="Perotto S."/>
            <person name="Peter M."/>
            <person name="Pfister S."/>
            <person name="Riley R."/>
            <person name="Sitrit Y."/>
            <person name="Stielow J.B."/>
            <person name="Szollosi G."/>
            <person name="Zifcakova L."/>
            <person name="Stursova M."/>
            <person name="Spatafora J.W."/>
            <person name="Tedersoo L."/>
            <person name="Vaario L.M."/>
            <person name="Yamada A."/>
            <person name="Yan M."/>
            <person name="Wang P."/>
            <person name="Xu J."/>
            <person name="Bruns T."/>
            <person name="Baldrian P."/>
            <person name="Vilgalys R."/>
            <person name="Dunand C."/>
            <person name="Henrissat B."/>
            <person name="Grigoriev I.V."/>
            <person name="Hibbett D."/>
            <person name="Nagy L.G."/>
            <person name="Martin F.M."/>
        </authorList>
    </citation>
    <scope>NUCLEOTIDE SEQUENCE</scope>
    <source>
        <strain evidence="1">Prilba</strain>
    </source>
</reference>
<keyword evidence="2" id="KW-1185">Reference proteome</keyword>
<evidence type="ECO:0000313" key="1">
    <source>
        <dbReference type="EMBL" id="KAF8486368.1"/>
    </source>
</evidence>
<organism evidence="1 2">
    <name type="scientific">Russula ochroleuca</name>
    <dbReference type="NCBI Taxonomy" id="152965"/>
    <lineage>
        <taxon>Eukaryota</taxon>
        <taxon>Fungi</taxon>
        <taxon>Dikarya</taxon>
        <taxon>Basidiomycota</taxon>
        <taxon>Agaricomycotina</taxon>
        <taxon>Agaricomycetes</taxon>
        <taxon>Russulales</taxon>
        <taxon>Russulaceae</taxon>
        <taxon>Russula</taxon>
    </lineage>
</organism>
<accession>A0A9P5N4V7</accession>
<dbReference type="Proteomes" id="UP000759537">
    <property type="component" value="Unassembled WGS sequence"/>
</dbReference>
<dbReference type="OrthoDB" id="29851at2759"/>
<name>A0A9P5N4V7_9AGAM</name>
<comment type="caution">
    <text evidence="1">The sequence shown here is derived from an EMBL/GenBank/DDBJ whole genome shotgun (WGS) entry which is preliminary data.</text>
</comment>
<proteinExistence type="predicted"/>
<reference evidence="1" key="1">
    <citation type="submission" date="2019-10" db="EMBL/GenBank/DDBJ databases">
        <authorList>
            <consortium name="DOE Joint Genome Institute"/>
            <person name="Kuo A."/>
            <person name="Miyauchi S."/>
            <person name="Kiss E."/>
            <person name="Drula E."/>
            <person name="Kohler A."/>
            <person name="Sanchez-Garcia M."/>
            <person name="Andreopoulos B."/>
            <person name="Barry K.W."/>
            <person name="Bonito G."/>
            <person name="Buee M."/>
            <person name="Carver A."/>
            <person name="Chen C."/>
            <person name="Cichocki N."/>
            <person name="Clum A."/>
            <person name="Culley D."/>
            <person name="Crous P.W."/>
            <person name="Fauchery L."/>
            <person name="Girlanda M."/>
            <person name="Hayes R."/>
            <person name="Keri Z."/>
            <person name="LaButti K."/>
            <person name="Lipzen A."/>
            <person name="Lombard V."/>
            <person name="Magnuson J."/>
            <person name="Maillard F."/>
            <person name="Morin E."/>
            <person name="Murat C."/>
            <person name="Nolan M."/>
            <person name="Ohm R."/>
            <person name="Pangilinan J."/>
            <person name="Pereira M."/>
            <person name="Perotto S."/>
            <person name="Peter M."/>
            <person name="Riley R."/>
            <person name="Sitrit Y."/>
            <person name="Stielow B."/>
            <person name="Szollosi G."/>
            <person name="Zifcakova L."/>
            <person name="Stursova M."/>
            <person name="Spatafora J.W."/>
            <person name="Tedersoo L."/>
            <person name="Vaario L.-M."/>
            <person name="Yamada A."/>
            <person name="Yan M."/>
            <person name="Wang P."/>
            <person name="Xu J."/>
            <person name="Bruns T."/>
            <person name="Baldrian P."/>
            <person name="Vilgalys R."/>
            <person name="Henrissat B."/>
            <person name="Grigoriev I.V."/>
            <person name="Hibbett D."/>
            <person name="Nagy L.G."/>
            <person name="Martin F.M."/>
        </authorList>
    </citation>
    <scope>NUCLEOTIDE SEQUENCE</scope>
    <source>
        <strain evidence="1">Prilba</strain>
    </source>
</reference>